<dbReference type="Gramene" id="PVH31261">
    <property type="protein sequence ID" value="PVH31261"/>
    <property type="gene ID" value="PAHAL_9G097800"/>
</dbReference>
<dbReference type="EMBL" id="CM008054">
    <property type="protein sequence ID" value="PVH31261.1"/>
    <property type="molecule type" value="Genomic_DNA"/>
</dbReference>
<protein>
    <submittedName>
        <fullName evidence="2">Uncharacterized protein</fullName>
    </submittedName>
</protein>
<evidence type="ECO:0000313" key="2">
    <source>
        <dbReference type="EMBL" id="PVH31261.1"/>
    </source>
</evidence>
<gene>
    <name evidence="2" type="ORF">PAHAL_9G097800</name>
</gene>
<feature type="compositionally biased region" description="Basic and acidic residues" evidence="1">
    <location>
        <begin position="171"/>
        <end position="185"/>
    </location>
</feature>
<dbReference type="AlphaFoldDB" id="A0A2T8I0S7"/>
<organism evidence="2">
    <name type="scientific">Panicum hallii</name>
    <dbReference type="NCBI Taxonomy" id="206008"/>
    <lineage>
        <taxon>Eukaryota</taxon>
        <taxon>Viridiplantae</taxon>
        <taxon>Streptophyta</taxon>
        <taxon>Embryophyta</taxon>
        <taxon>Tracheophyta</taxon>
        <taxon>Spermatophyta</taxon>
        <taxon>Magnoliopsida</taxon>
        <taxon>Liliopsida</taxon>
        <taxon>Poales</taxon>
        <taxon>Poaceae</taxon>
        <taxon>PACMAD clade</taxon>
        <taxon>Panicoideae</taxon>
        <taxon>Panicodae</taxon>
        <taxon>Paniceae</taxon>
        <taxon>Panicinae</taxon>
        <taxon>Panicum</taxon>
        <taxon>Panicum sect. Panicum</taxon>
    </lineage>
</organism>
<feature type="region of interest" description="Disordered" evidence="1">
    <location>
        <begin position="1"/>
        <end position="99"/>
    </location>
</feature>
<sequence>MRWAESRRAVGSCGYASRWREPRRGGVSGGTEGGAPRTRGRASGSTEGGASRMRGKSGVAEGAAVRRAASRGGVVGEGSGLPLRPRHSSEGGVGAGVGSWGRGQGCGGGGVARGWGWAWASALGGGRETRAGETGGGRARRRARRRPRSRVARAGGERREGVGEGLSKPNDGTRDPAERTSDQRVCHCRAARRTIVRPKIAAGVTNDPGGDGRPR</sequence>
<name>A0A2T8I0S7_9POAL</name>
<reference evidence="2" key="1">
    <citation type="submission" date="2018-04" db="EMBL/GenBank/DDBJ databases">
        <title>WGS assembly of Panicum hallii.</title>
        <authorList>
            <person name="Lovell J."/>
            <person name="Jenkins J."/>
            <person name="Lowry D."/>
            <person name="Mamidi S."/>
            <person name="Sreedasyam A."/>
            <person name="Weng X."/>
            <person name="Barry K."/>
            <person name="Bonette J."/>
            <person name="Campitelli B."/>
            <person name="Daum C."/>
            <person name="Gordon S."/>
            <person name="Gould B."/>
            <person name="Lipzen A."/>
            <person name="Macqueen A."/>
            <person name="Palacio-Mejia J."/>
            <person name="Plott C."/>
            <person name="Shakirov E."/>
            <person name="Shu S."/>
            <person name="Yoshinaga Y."/>
            <person name="Zane M."/>
            <person name="Rokhsar D."/>
            <person name="Grimwood J."/>
            <person name="Schmutz J."/>
            <person name="Juenger T."/>
        </authorList>
    </citation>
    <scope>NUCLEOTIDE SEQUENCE [LARGE SCALE GENOMIC DNA]</scope>
    <source>
        <strain evidence="2">FIL2</strain>
    </source>
</reference>
<feature type="region of interest" description="Disordered" evidence="1">
    <location>
        <begin position="122"/>
        <end position="186"/>
    </location>
</feature>
<proteinExistence type="predicted"/>
<accession>A0A2T8I0S7</accession>
<feature type="compositionally biased region" description="Basic residues" evidence="1">
    <location>
        <begin position="138"/>
        <end position="151"/>
    </location>
</feature>
<evidence type="ECO:0000256" key="1">
    <source>
        <dbReference type="SAM" id="MobiDB-lite"/>
    </source>
</evidence>
<dbReference type="Proteomes" id="UP000243499">
    <property type="component" value="Chromosome 9"/>
</dbReference>
<feature type="compositionally biased region" description="Low complexity" evidence="1">
    <location>
        <begin position="57"/>
        <end position="72"/>
    </location>
</feature>